<dbReference type="InterPro" id="IPR036390">
    <property type="entry name" value="WH_DNA-bd_sf"/>
</dbReference>
<accession>A0A5P2WCS8</accession>
<dbReference type="InterPro" id="IPR000835">
    <property type="entry name" value="HTH_MarR-typ"/>
</dbReference>
<dbReference type="RefSeq" id="WP_079162367.1">
    <property type="nucleotide sequence ID" value="NZ_CP009313.1"/>
</dbReference>
<evidence type="ECO:0000313" key="2">
    <source>
        <dbReference type="Proteomes" id="UP000325763"/>
    </source>
</evidence>
<name>A0A5P2WCS8_9ACTN</name>
<dbReference type="KEGG" id="snq:CP978_29475"/>
<dbReference type="GO" id="GO:0003700">
    <property type="term" value="F:DNA-binding transcription factor activity"/>
    <property type="evidence" value="ECO:0007669"/>
    <property type="project" value="InterPro"/>
</dbReference>
<dbReference type="Proteomes" id="UP000325763">
    <property type="component" value="Chromosome"/>
</dbReference>
<dbReference type="EMBL" id="CP023747">
    <property type="protein sequence ID" value="QEV42137.1"/>
    <property type="molecule type" value="Genomic_DNA"/>
</dbReference>
<reference evidence="1 2" key="1">
    <citation type="submission" date="2017-09" db="EMBL/GenBank/DDBJ databases">
        <title>Streptomyces genome completion.</title>
        <authorList>
            <person name="Lee N."/>
            <person name="Cho B.-K."/>
        </authorList>
    </citation>
    <scope>NUCLEOTIDE SEQUENCE [LARGE SCALE GENOMIC DNA]</scope>
    <source>
        <strain evidence="1 2">ATCC 14899</strain>
    </source>
</reference>
<dbReference type="PANTHER" id="PTHR33164">
    <property type="entry name" value="TRANSCRIPTIONAL REGULATOR, MARR FAMILY"/>
    <property type="match status" value="1"/>
</dbReference>
<dbReference type="Pfam" id="PF12802">
    <property type="entry name" value="MarR_2"/>
    <property type="match status" value="1"/>
</dbReference>
<protein>
    <submittedName>
        <fullName evidence="1">MarR family transcriptional regulator</fullName>
    </submittedName>
</protein>
<proteinExistence type="predicted"/>
<dbReference type="SMART" id="SM00347">
    <property type="entry name" value="HTH_MARR"/>
    <property type="match status" value="1"/>
</dbReference>
<dbReference type="GO" id="GO:0006950">
    <property type="term" value="P:response to stress"/>
    <property type="evidence" value="ECO:0007669"/>
    <property type="project" value="TreeGrafter"/>
</dbReference>
<dbReference type="SUPFAM" id="SSF46785">
    <property type="entry name" value="Winged helix' DNA-binding domain"/>
    <property type="match status" value="1"/>
</dbReference>
<dbReference type="PANTHER" id="PTHR33164:SF107">
    <property type="entry name" value="TRANSCRIPTIONAL REGULATORY PROTEIN"/>
    <property type="match status" value="1"/>
</dbReference>
<dbReference type="OrthoDB" id="3216907at2"/>
<evidence type="ECO:0000313" key="1">
    <source>
        <dbReference type="EMBL" id="QEV42137.1"/>
    </source>
</evidence>
<organism evidence="1 2">
    <name type="scientific">Streptomyces nodosus</name>
    <dbReference type="NCBI Taxonomy" id="40318"/>
    <lineage>
        <taxon>Bacteria</taxon>
        <taxon>Bacillati</taxon>
        <taxon>Actinomycetota</taxon>
        <taxon>Actinomycetes</taxon>
        <taxon>Kitasatosporales</taxon>
        <taxon>Streptomycetaceae</taxon>
        <taxon>Streptomyces</taxon>
    </lineage>
</organism>
<dbReference type="PROSITE" id="PS50995">
    <property type="entry name" value="HTH_MARR_2"/>
    <property type="match status" value="1"/>
</dbReference>
<dbReference type="Gene3D" id="1.10.10.10">
    <property type="entry name" value="Winged helix-like DNA-binding domain superfamily/Winged helix DNA-binding domain"/>
    <property type="match status" value="1"/>
</dbReference>
<dbReference type="AlphaFoldDB" id="A0A5P2WCS8"/>
<gene>
    <name evidence="1" type="ORF">CP978_29475</name>
</gene>
<sequence>MSSLPSSADTPGLDGHPGLAPGDTEPTDALVQIAFTVMGVLTRVAAEHDVSLTQLRVLGILRDRRPRMAQLAAFLGLEKSTMSGLINRAEQRGLLRRVRNAEDARAWDVVMTDEGLKLAARVHQQVEEALKPLTDGLDQAGEEALNQVTRLIGTGLSPAGCS</sequence>
<dbReference type="InterPro" id="IPR039422">
    <property type="entry name" value="MarR/SlyA-like"/>
</dbReference>
<dbReference type="InterPro" id="IPR036388">
    <property type="entry name" value="WH-like_DNA-bd_sf"/>
</dbReference>